<evidence type="ECO:0000259" key="6">
    <source>
        <dbReference type="PROSITE" id="PS51332"/>
    </source>
</evidence>
<name>A0A1M5I3K1_STRHI</name>
<gene>
    <name evidence="7" type="ORF">SAMN05444320_10772</name>
</gene>
<dbReference type="GO" id="GO:0003824">
    <property type="term" value="F:catalytic activity"/>
    <property type="evidence" value="ECO:0007669"/>
    <property type="project" value="InterPro"/>
</dbReference>
<evidence type="ECO:0000256" key="5">
    <source>
        <dbReference type="ARBA" id="ARBA00023014"/>
    </source>
</evidence>
<dbReference type="SUPFAM" id="SSF102114">
    <property type="entry name" value="Radical SAM enzymes"/>
    <property type="match status" value="1"/>
</dbReference>
<comment type="cofactor">
    <cofactor evidence="1">
        <name>[4Fe-4S] cluster</name>
        <dbReference type="ChEBI" id="CHEBI:49883"/>
    </cofactor>
</comment>
<accession>A0A1M5I3K1</accession>
<evidence type="ECO:0000256" key="4">
    <source>
        <dbReference type="ARBA" id="ARBA00023004"/>
    </source>
</evidence>
<evidence type="ECO:0000256" key="2">
    <source>
        <dbReference type="ARBA" id="ARBA00022691"/>
    </source>
</evidence>
<dbReference type="GO" id="GO:0031419">
    <property type="term" value="F:cobalamin binding"/>
    <property type="evidence" value="ECO:0007669"/>
    <property type="project" value="InterPro"/>
</dbReference>
<dbReference type="SFLD" id="SFLDS00029">
    <property type="entry name" value="Radical_SAM"/>
    <property type="match status" value="1"/>
</dbReference>
<evidence type="ECO:0000256" key="1">
    <source>
        <dbReference type="ARBA" id="ARBA00001966"/>
    </source>
</evidence>
<keyword evidence="5" id="KW-0411">Iron-sulfur</keyword>
<proteinExistence type="predicted"/>
<dbReference type="PANTHER" id="PTHR43409">
    <property type="entry name" value="ANAEROBIC MAGNESIUM-PROTOPORPHYRIN IX MONOMETHYL ESTER CYCLASE-RELATED"/>
    <property type="match status" value="1"/>
</dbReference>
<dbReference type="AlphaFoldDB" id="A0A1M5I3K1"/>
<dbReference type="InterPro" id="IPR051198">
    <property type="entry name" value="BchE-like"/>
</dbReference>
<protein>
    <submittedName>
        <fullName evidence="7">Radical SAM superfamily protein</fullName>
    </submittedName>
</protein>
<dbReference type="InterPro" id="IPR058240">
    <property type="entry name" value="rSAM_sf"/>
</dbReference>
<dbReference type="GO" id="GO:0051536">
    <property type="term" value="F:iron-sulfur cluster binding"/>
    <property type="evidence" value="ECO:0007669"/>
    <property type="project" value="UniProtKB-KW"/>
</dbReference>
<dbReference type="GO" id="GO:0005829">
    <property type="term" value="C:cytosol"/>
    <property type="evidence" value="ECO:0007669"/>
    <property type="project" value="TreeGrafter"/>
</dbReference>
<evidence type="ECO:0000313" key="7">
    <source>
        <dbReference type="EMBL" id="SHG22473.1"/>
    </source>
</evidence>
<dbReference type="Proteomes" id="UP000184501">
    <property type="component" value="Unassembled WGS sequence"/>
</dbReference>
<dbReference type="STRING" id="2017.SAMN05444320_10772"/>
<dbReference type="SMART" id="SM00729">
    <property type="entry name" value="Elp3"/>
    <property type="match status" value="1"/>
</dbReference>
<evidence type="ECO:0000313" key="8">
    <source>
        <dbReference type="Proteomes" id="UP000184501"/>
    </source>
</evidence>
<sequence length="714" mass="79835">MRELLSSPRDRLVHMVAAVTGGSVPPLRSRIWTAPMAEPDRIHASLVELLGHNHAVIVSGTLDRRLVFVENPSGVWTVADLSGKPHSTRQWPAWTREHLELHTPESWLSTARLSEEGRRRLLRPRVLLAALYHPEFFPLPRFPLGISDLARAARSTLLGQVELMDMQLGVTLADIINRARSGEVNILGVSATFGQHDLMTRLLDAVTAMERPPLLLAGGSLTVRNERVLLERYPGLLIARGAGEPTIADIVAHWHGDLALEHVRGVGYVGAARGAGTMSIGRVRRTATVANRAQTDFLPELDLLASTFAHRGVAQLEFSRGCTNFCSFCPRGHKGQWAGTNPEDMTWMLREICDVFDRHPRTSRTLYLVDEEFIGRDEDAVERALAAADALRAAGFAWETSCRIDQVVRLDRDLGWHHERARLWRALVDRGLRRCLFGVESGVTSILERFNKETTGDQNALAIRTLTALGVPPRFTYITFDQLMSAEELRATYAFQGRTDLLLRSQPDLDVQEIVEGVRDEHWVAAHSTGRPFYTGISYMLVGMECLIGAAYTRRAEAAGLTGRIDPSMGRVEARYADWRIGVLAGWAQRWIDRNFPLDYTLKSLEKILDGPSYHAVRNLRRVLKNTAYLVFGAMLRALDNTDLEIGDREGLHQTCAGLVESTIGELREVLDPLVTAVRAGLPNDHRDLLHREYARWKGNRRWDLINAGDPCGT</sequence>
<keyword evidence="2" id="KW-0949">S-adenosyl-L-methionine</keyword>
<dbReference type="SFLD" id="SFLDF00430">
    <property type="entry name" value="OxsB-like"/>
    <property type="match status" value="1"/>
</dbReference>
<organism evidence="7 8">
    <name type="scientific">Streptoalloteichus hindustanus</name>
    <dbReference type="NCBI Taxonomy" id="2017"/>
    <lineage>
        <taxon>Bacteria</taxon>
        <taxon>Bacillati</taxon>
        <taxon>Actinomycetota</taxon>
        <taxon>Actinomycetes</taxon>
        <taxon>Pseudonocardiales</taxon>
        <taxon>Pseudonocardiaceae</taxon>
        <taxon>Streptoalloteichus</taxon>
    </lineage>
</organism>
<dbReference type="EMBL" id="FQVN01000007">
    <property type="protein sequence ID" value="SHG22473.1"/>
    <property type="molecule type" value="Genomic_DNA"/>
</dbReference>
<reference evidence="7 8" key="1">
    <citation type="submission" date="2016-11" db="EMBL/GenBank/DDBJ databases">
        <authorList>
            <person name="Jaros S."/>
            <person name="Januszkiewicz K."/>
            <person name="Wedrychowicz H."/>
        </authorList>
    </citation>
    <scope>NUCLEOTIDE SEQUENCE [LARGE SCALE GENOMIC DNA]</scope>
    <source>
        <strain evidence="7 8">DSM 44523</strain>
    </source>
</reference>
<feature type="domain" description="B12-binding" evidence="6">
    <location>
        <begin position="123"/>
        <end position="261"/>
    </location>
</feature>
<dbReference type="PROSITE" id="PS51332">
    <property type="entry name" value="B12_BINDING"/>
    <property type="match status" value="1"/>
</dbReference>
<keyword evidence="4" id="KW-0408">Iron</keyword>
<keyword evidence="3" id="KW-0479">Metal-binding</keyword>
<dbReference type="InterPro" id="IPR006638">
    <property type="entry name" value="Elp3/MiaA/NifB-like_rSAM"/>
</dbReference>
<dbReference type="InterPro" id="IPR006158">
    <property type="entry name" value="Cobalamin-bd"/>
</dbReference>
<evidence type="ECO:0000256" key="3">
    <source>
        <dbReference type="ARBA" id="ARBA00022723"/>
    </source>
</evidence>
<keyword evidence="8" id="KW-1185">Reference proteome</keyword>
<dbReference type="InterPro" id="IPR034532">
    <property type="entry name" value="OxsB-like"/>
</dbReference>
<dbReference type="GO" id="GO:0046872">
    <property type="term" value="F:metal ion binding"/>
    <property type="evidence" value="ECO:0007669"/>
    <property type="project" value="UniProtKB-KW"/>
</dbReference>
<dbReference type="SFLD" id="SFLDG01082">
    <property type="entry name" value="B12-binding_domain_containing"/>
    <property type="match status" value="1"/>
</dbReference>
<dbReference type="PANTHER" id="PTHR43409:SF7">
    <property type="entry name" value="BLL1977 PROTEIN"/>
    <property type="match status" value="1"/>
</dbReference>
<dbReference type="InterPro" id="IPR007197">
    <property type="entry name" value="rSAM"/>
</dbReference>